<evidence type="ECO:0000313" key="2">
    <source>
        <dbReference type="EMBL" id="MET3870014.1"/>
    </source>
</evidence>
<evidence type="ECO:0000313" key="3">
    <source>
        <dbReference type="Proteomes" id="UP001549119"/>
    </source>
</evidence>
<proteinExistence type="predicted"/>
<dbReference type="RefSeq" id="WP_209651129.1">
    <property type="nucleotide sequence ID" value="NZ_JBEPNV010000005.1"/>
</dbReference>
<reference evidence="2 3" key="1">
    <citation type="submission" date="2024-06" db="EMBL/GenBank/DDBJ databases">
        <title>Genomics of switchgrass bacterial isolates.</title>
        <authorList>
            <person name="Shade A."/>
        </authorList>
    </citation>
    <scope>NUCLEOTIDE SEQUENCE [LARGE SCALE GENOMIC DNA]</scope>
    <source>
        <strain evidence="2 3">PvP084</strain>
    </source>
</reference>
<comment type="caution">
    <text evidence="2">The sequence shown here is derived from an EMBL/GenBank/DDBJ whole genome shotgun (WGS) entry which is preliminary data.</text>
</comment>
<evidence type="ECO:0000256" key="1">
    <source>
        <dbReference type="SAM" id="SignalP"/>
    </source>
</evidence>
<dbReference type="EMBL" id="JBEPNW010000008">
    <property type="protein sequence ID" value="MET3870014.1"/>
    <property type="molecule type" value="Genomic_DNA"/>
</dbReference>
<feature type="signal peptide" evidence="1">
    <location>
        <begin position="1"/>
        <end position="23"/>
    </location>
</feature>
<name>A0ABV2NTY9_9HYPH</name>
<protein>
    <submittedName>
        <fullName evidence="2">Uncharacterized protein</fullName>
    </submittedName>
</protein>
<dbReference type="Proteomes" id="UP001549119">
    <property type="component" value="Unassembled WGS sequence"/>
</dbReference>
<sequence length="325" mass="34714">MTYFLRNLLLASVLACAASPVAAQTFVPNVQGTGQPGIDGGTMMIWNAPPNFDPTTSLRVDRHMNSGSGQMWNTYHTIWALGSTNPNNKGFEWVLTGELHNNALASTGAQNVAVNGTAFKESNGIGPVGPTWAGNFNCADMTGEEDPVASCIGTEIDVSTTAKGTDKNRQRVGIQISMSGTNGAHSGYGIMMGTPAGGWIDRGIGFLGQGGQFQIGLDTTQAYFSKAAIMMAPNQFFAVDGDNDGNFKHFWDYDNTALRYFTPGGPMLSVFDDGLVQVGRIAATIPHTPSSSFGACVRGEQAYDTGFFYQCVSDNHWKRAALQDF</sequence>
<keyword evidence="3" id="KW-1185">Reference proteome</keyword>
<accession>A0ABV2NTY9</accession>
<keyword evidence="1" id="KW-0732">Signal</keyword>
<organism evidence="2 3">
    <name type="scientific">Methylobacterium radiotolerans</name>
    <dbReference type="NCBI Taxonomy" id="31998"/>
    <lineage>
        <taxon>Bacteria</taxon>
        <taxon>Pseudomonadati</taxon>
        <taxon>Pseudomonadota</taxon>
        <taxon>Alphaproteobacteria</taxon>
        <taxon>Hyphomicrobiales</taxon>
        <taxon>Methylobacteriaceae</taxon>
        <taxon>Methylobacterium</taxon>
    </lineage>
</organism>
<gene>
    <name evidence="2" type="ORF">ABIC20_007399</name>
</gene>
<feature type="chain" id="PRO_5046475215" evidence="1">
    <location>
        <begin position="24"/>
        <end position="325"/>
    </location>
</feature>